<dbReference type="AlphaFoldDB" id="A0A8B6DGX7"/>
<feature type="region of interest" description="Disordered" evidence="1">
    <location>
        <begin position="121"/>
        <end position="143"/>
    </location>
</feature>
<name>A0A8B6DGX7_MYTGA</name>
<reference evidence="2" key="1">
    <citation type="submission" date="2018-11" db="EMBL/GenBank/DDBJ databases">
        <authorList>
            <person name="Alioto T."/>
            <person name="Alioto T."/>
        </authorList>
    </citation>
    <scope>NUCLEOTIDE SEQUENCE</scope>
</reference>
<feature type="region of interest" description="Disordered" evidence="1">
    <location>
        <begin position="97"/>
        <end position="116"/>
    </location>
</feature>
<evidence type="ECO:0000313" key="2">
    <source>
        <dbReference type="EMBL" id="VDI20035.1"/>
    </source>
</evidence>
<protein>
    <submittedName>
        <fullName evidence="2">Uncharacterized protein</fullName>
    </submittedName>
</protein>
<accession>A0A8B6DGX7</accession>
<evidence type="ECO:0000313" key="3">
    <source>
        <dbReference type="Proteomes" id="UP000596742"/>
    </source>
</evidence>
<evidence type="ECO:0000256" key="1">
    <source>
        <dbReference type="SAM" id="MobiDB-lite"/>
    </source>
</evidence>
<sequence>MDCFPFRFRFELEHLGRKPKKVQMNCNTLPSVHAALEPLSLPLAVTPKSKNSSKEKRKASTNKSATSTSASPTVTNTTPTATKARAMLFPLEMLSPSEDAVCQSPPPKEVRRGYAKRETVSATEFGLEEHGPRTKTKVNVLSD</sequence>
<proteinExistence type="predicted"/>
<comment type="caution">
    <text evidence="2">The sequence shown here is derived from an EMBL/GenBank/DDBJ whole genome shotgun (WGS) entry which is preliminary data.</text>
</comment>
<keyword evidence="3" id="KW-1185">Reference proteome</keyword>
<feature type="region of interest" description="Disordered" evidence="1">
    <location>
        <begin position="37"/>
        <end position="81"/>
    </location>
</feature>
<feature type="compositionally biased region" description="Low complexity" evidence="1">
    <location>
        <begin position="61"/>
        <end position="81"/>
    </location>
</feature>
<dbReference type="EMBL" id="UYJE01003539">
    <property type="protein sequence ID" value="VDI20035.1"/>
    <property type="molecule type" value="Genomic_DNA"/>
</dbReference>
<dbReference type="Proteomes" id="UP000596742">
    <property type="component" value="Unassembled WGS sequence"/>
</dbReference>
<gene>
    <name evidence="2" type="ORF">MGAL_10B061464</name>
</gene>
<organism evidence="2 3">
    <name type="scientific">Mytilus galloprovincialis</name>
    <name type="common">Mediterranean mussel</name>
    <dbReference type="NCBI Taxonomy" id="29158"/>
    <lineage>
        <taxon>Eukaryota</taxon>
        <taxon>Metazoa</taxon>
        <taxon>Spiralia</taxon>
        <taxon>Lophotrochozoa</taxon>
        <taxon>Mollusca</taxon>
        <taxon>Bivalvia</taxon>
        <taxon>Autobranchia</taxon>
        <taxon>Pteriomorphia</taxon>
        <taxon>Mytilida</taxon>
        <taxon>Mytiloidea</taxon>
        <taxon>Mytilidae</taxon>
        <taxon>Mytilinae</taxon>
        <taxon>Mytilus</taxon>
    </lineage>
</organism>